<feature type="domain" description="Response regulatory" evidence="3">
    <location>
        <begin position="2"/>
        <end position="113"/>
    </location>
</feature>
<dbReference type="PROSITE" id="PS50110">
    <property type="entry name" value="RESPONSE_REGULATORY"/>
    <property type="match status" value="1"/>
</dbReference>
<dbReference type="InterPro" id="IPR011006">
    <property type="entry name" value="CheY-like_superfamily"/>
</dbReference>
<dbReference type="SUPFAM" id="SSF52172">
    <property type="entry name" value="CheY-like"/>
    <property type="match status" value="1"/>
</dbReference>
<dbReference type="InterPro" id="IPR001789">
    <property type="entry name" value="Sig_transdc_resp-reg_receiver"/>
</dbReference>
<evidence type="ECO:0000256" key="2">
    <source>
        <dbReference type="PROSITE-ProRule" id="PRU00169"/>
    </source>
</evidence>
<name>A0A6H1WQF7_9BACT</name>
<dbReference type="InterPro" id="IPR050595">
    <property type="entry name" value="Bact_response_regulator"/>
</dbReference>
<dbReference type="Proteomes" id="UP000501253">
    <property type="component" value="Chromosome"/>
</dbReference>
<keyword evidence="1 2" id="KW-0597">Phosphoprotein</keyword>
<organism evidence="4 5">
    <name type="scientific">Thermosulfurimonas marina</name>
    <dbReference type="NCBI Taxonomy" id="2047767"/>
    <lineage>
        <taxon>Bacteria</taxon>
        <taxon>Pseudomonadati</taxon>
        <taxon>Thermodesulfobacteriota</taxon>
        <taxon>Thermodesulfobacteria</taxon>
        <taxon>Thermodesulfobacteriales</taxon>
        <taxon>Thermodesulfobacteriaceae</taxon>
        <taxon>Thermosulfurimonas</taxon>
    </lineage>
</organism>
<evidence type="ECO:0000256" key="1">
    <source>
        <dbReference type="ARBA" id="ARBA00022553"/>
    </source>
</evidence>
<dbReference type="SMART" id="SM00448">
    <property type="entry name" value="REC"/>
    <property type="match status" value="1"/>
</dbReference>
<dbReference type="Pfam" id="PF00072">
    <property type="entry name" value="Response_reg"/>
    <property type="match status" value="1"/>
</dbReference>
<dbReference type="Gene3D" id="3.40.50.2300">
    <property type="match status" value="1"/>
</dbReference>
<dbReference type="PANTHER" id="PTHR44591">
    <property type="entry name" value="STRESS RESPONSE REGULATOR PROTEIN 1"/>
    <property type="match status" value="1"/>
</dbReference>
<dbReference type="PANTHER" id="PTHR44591:SF19">
    <property type="entry name" value="TWO-COMPONENT RESPONSE REGULATOR-RELATED"/>
    <property type="match status" value="1"/>
</dbReference>
<dbReference type="AlphaFoldDB" id="A0A6H1WQF7"/>
<dbReference type="KEGG" id="tmai:FVE67_00900"/>
<feature type="modified residue" description="4-aspartylphosphate" evidence="2">
    <location>
        <position position="53"/>
    </location>
</feature>
<evidence type="ECO:0000259" key="3">
    <source>
        <dbReference type="PROSITE" id="PS50110"/>
    </source>
</evidence>
<protein>
    <submittedName>
        <fullName evidence="4">Response regulator</fullName>
    </submittedName>
</protein>
<reference evidence="4 5" key="1">
    <citation type="submission" date="2019-08" db="EMBL/GenBank/DDBJ databases">
        <title>Complete genome sequence of Thermosulfurimonas marina SU872T, an anaerobic thermophilic chemolithoautotrophic bacterium isolated from a shallow marine hydrothermal vent.</title>
        <authorList>
            <person name="Allioux M."/>
            <person name="Jebbar M."/>
            <person name="Slobodkina G."/>
            <person name="Slobodkin A."/>
            <person name="Moalic Y."/>
            <person name="Frolova A."/>
            <person name="Shao Z."/>
            <person name="Alain K."/>
        </authorList>
    </citation>
    <scope>NUCLEOTIDE SEQUENCE [LARGE SCALE GENOMIC DNA]</scope>
    <source>
        <strain evidence="4 5">SU872</strain>
    </source>
</reference>
<sequence>MKILLVDDEVLLGETLKELLVTLGYEVLYTSHPKEAKEILKERAQEIGLAIIDVILPEISGPELARWIKETYPHIKVICITGYTPMVEPEPCGAGVPVLFKPFSLSDLRPHLL</sequence>
<gene>
    <name evidence="4" type="ORF">FVE67_00900</name>
</gene>
<evidence type="ECO:0000313" key="5">
    <source>
        <dbReference type="Proteomes" id="UP000501253"/>
    </source>
</evidence>
<dbReference type="GO" id="GO:0000160">
    <property type="term" value="P:phosphorelay signal transduction system"/>
    <property type="evidence" value="ECO:0007669"/>
    <property type="project" value="InterPro"/>
</dbReference>
<evidence type="ECO:0000313" key="4">
    <source>
        <dbReference type="EMBL" id="QJA05432.1"/>
    </source>
</evidence>
<accession>A0A6H1WQF7</accession>
<dbReference type="EMBL" id="CP042909">
    <property type="protein sequence ID" value="QJA05432.1"/>
    <property type="molecule type" value="Genomic_DNA"/>
</dbReference>
<keyword evidence="5" id="KW-1185">Reference proteome</keyword>
<dbReference type="RefSeq" id="WP_168718798.1">
    <property type="nucleotide sequence ID" value="NZ_CP042909.1"/>
</dbReference>
<proteinExistence type="predicted"/>